<dbReference type="AlphaFoldDB" id="A0A949N1C0"/>
<gene>
    <name evidence="4" type="ORF">JGS22_008385</name>
</gene>
<dbReference type="PANTHER" id="PTHR21666:SF270">
    <property type="entry name" value="MUREIN HYDROLASE ACTIVATOR ENVC"/>
    <property type="match status" value="1"/>
</dbReference>
<dbReference type="InterPro" id="IPR036365">
    <property type="entry name" value="PGBD-like_sf"/>
</dbReference>
<evidence type="ECO:0000313" key="5">
    <source>
        <dbReference type="Proteomes" id="UP000694501"/>
    </source>
</evidence>
<dbReference type="SUPFAM" id="SSF47090">
    <property type="entry name" value="PGBD-like"/>
    <property type="match status" value="2"/>
</dbReference>
<name>A0A949N1C0_9ACTN</name>
<sequence>MCEHHGEPTDIQPEAEPPGRTSSGRRLSRRGLLAGAGAGLGLALVGAPRLAQAASTLSLNGAWCDPARGSFPNGGHFGAPRGNAKHAGQDISNPVGTALYAAAAGTVIRRGVGVLPGRTGNGIVIDHGGGTYTYYGHLNSFSVSQGAKVVAGRPIGTMGATGNVTGPHLHFETHTGGLGAVVDPVPFMSARGVDLRGGWCRLNPGASGQRVRAVQSLMNQRGAGLVVDGAYGKVSSDAVKAFQKSKGLVADGQVGPLTWPVLVYTLRQGAKGDHVKGLQVVLNKRGAGLVVDGEFGGVSTTAVRTFQGANRLVVDGEAGPLTWQALVA</sequence>
<feature type="domain" description="Peptidoglycan binding-like" evidence="2">
    <location>
        <begin position="272"/>
        <end position="326"/>
    </location>
</feature>
<evidence type="ECO:0000259" key="2">
    <source>
        <dbReference type="Pfam" id="PF01471"/>
    </source>
</evidence>
<evidence type="ECO:0000259" key="3">
    <source>
        <dbReference type="Pfam" id="PF01551"/>
    </source>
</evidence>
<dbReference type="EMBL" id="JAELVF020000001">
    <property type="protein sequence ID" value="MBU7597635.1"/>
    <property type="molecule type" value="Genomic_DNA"/>
</dbReference>
<keyword evidence="5" id="KW-1185">Reference proteome</keyword>
<comment type="caution">
    <text evidence="4">The sequence shown here is derived from an EMBL/GenBank/DDBJ whole genome shotgun (WGS) entry which is preliminary data.</text>
</comment>
<dbReference type="SUPFAM" id="SSF51261">
    <property type="entry name" value="Duplicated hybrid motif"/>
    <property type="match status" value="1"/>
</dbReference>
<dbReference type="GO" id="GO:0004222">
    <property type="term" value="F:metalloendopeptidase activity"/>
    <property type="evidence" value="ECO:0007669"/>
    <property type="project" value="TreeGrafter"/>
</dbReference>
<proteinExistence type="predicted"/>
<dbReference type="InterPro" id="IPR016047">
    <property type="entry name" value="M23ase_b-sheet_dom"/>
</dbReference>
<dbReference type="Gene3D" id="2.70.70.10">
    <property type="entry name" value="Glucose Permease (Domain IIA)"/>
    <property type="match status" value="1"/>
</dbReference>
<dbReference type="InterPro" id="IPR050570">
    <property type="entry name" value="Cell_wall_metabolism_enzyme"/>
</dbReference>
<evidence type="ECO:0000256" key="1">
    <source>
        <dbReference type="SAM" id="MobiDB-lite"/>
    </source>
</evidence>
<dbReference type="Pfam" id="PF01471">
    <property type="entry name" value="PG_binding_1"/>
    <property type="match status" value="2"/>
</dbReference>
<dbReference type="InterPro" id="IPR011055">
    <property type="entry name" value="Dup_hybrid_motif"/>
</dbReference>
<organism evidence="4 5">
    <name type="scientific">Streptomyces tardus</name>
    <dbReference type="NCBI Taxonomy" id="2780544"/>
    <lineage>
        <taxon>Bacteria</taxon>
        <taxon>Bacillati</taxon>
        <taxon>Actinomycetota</taxon>
        <taxon>Actinomycetes</taxon>
        <taxon>Kitasatosporales</taxon>
        <taxon>Streptomycetaceae</taxon>
        <taxon>Streptomyces</taxon>
    </lineage>
</organism>
<dbReference type="InterPro" id="IPR006311">
    <property type="entry name" value="TAT_signal"/>
</dbReference>
<dbReference type="Pfam" id="PF01551">
    <property type="entry name" value="Peptidase_M23"/>
    <property type="match status" value="1"/>
</dbReference>
<dbReference type="InterPro" id="IPR036366">
    <property type="entry name" value="PGBDSf"/>
</dbReference>
<feature type="domain" description="M23ase beta-sheet core" evidence="3">
    <location>
        <begin position="85"/>
        <end position="177"/>
    </location>
</feature>
<dbReference type="Proteomes" id="UP000694501">
    <property type="component" value="Unassembled WGS sequence"/>
</dbReference>
<feature type="region of interest" description="Disordered" evidence="1">
    <location>
        <begin position="1"/>
        <end position="26"/>
    </location>
</feature>
<accession>A0A949N1C0</accession>
<reference evidence="4" key="1">
    <citation type="submission" date="2021-06" db="EMBL/GenBank/DDBJ databases">
        <title>Sequencing of actinobacteria type strains.</title>
        <authorList>
            <person name="Nguyen G.-S."/>
            <person name="Wentzel A."/>
        </authorList>
    </citation>
    <scope>NUCLEOTIDE SEQUENCE</scope>
    <source>
        <strain evidence="4">P38-E01</strain>
    </source>
</reference>
<dbReference type="PANTHER" id="PTHR21666">
    <property type="entry name" value="PEPTIDASE-RELATED"/>
    <property type="match status" value="1"/>
</dbReference>
<dbReference type="CDD" id="cd12797">
    <property type="entry name" value="M23_peptidase"/>
    <property type="match status" value="1"/>
</dbReference>
<dbReference type="RefSeq" id="WP_211041521.1">
    <property type="nucleotide sequence ID" value="NZ_JAELVF020000001.1"/>
</dbReference>
<evidence type="ECO:0000313" key="4">
    <source>
        <dbReference type="EMBL" id="MBU7597635.1"/>
    </source>
</evidence>
<dbReference type="Gene3D" id="1.10.101.10">
    <property type="entry name" value="PGBD-like superfamily/PGBD"/>
    <property type="match status" value="2"/>
</dbReference>
<dbReference type="InterPro" id="IPR002477">
    <property type="entry name" value="Peptidoglycan-bd-like"/>
</dbReference>
<dbReference type="PROSITE" id="PS51318">
    <property type="entry name" value="TAT"/>
    <property type="match status" value="1"/>
</dbReference>
<protein>
    <submittedName>
        <fullName evidence="4">Peptidoglycan DD-metalloendopeptidase family protein</fullName>
    </submittedName>
</protein>
<feature type="domain" description="Peptidoglycan binding-like" evidence="2">
    <location>
        <begin position="207"/>
        <end position="260"/>
    </location>
</feature>